<dbReference type="InterPro" id="IPR021321">
    <property type="entry name" value="DUF2922"/>
</dbReference>
<sequence>MTETLELVFYDETDKLCKFALNDVTSQLSEPKLRDIMKRLLELDILRPGKKIPKKVHSAQIISRTTRPIFNDNK</sequence>
<dbReference type="RefSeq" id="WP_262856586.1">
    <property type="nucleotide sequence ID" value="NZ_JAOPKZ010000016.1"/>
</dbReference>
<gene>
    <name evidence="1" type="ORF">N9R04_09415</name>
</gene>
<name>A0ABT2QSC7_9STAP</name>
<organism evidence="1 2">
    <name type="scientific">Staphylococcus marylandisciuri</name>
    <dbReference type="NCBI Taxonomy" id="2981529"/>
    <lineage>
        <taxon>Bacteria</taxon>
        <taxon>Bacillati</taxon>
        <taxon>Bacillota</taxon>
        <taxon>Bacilli</taxon>
        <taxon>Bacillales</taxon>
        <taxon>Staphylococcaceae</taxon>
        <taxon>Staphylococcus</taxon>
    </lineage>
</organism>
<protein>
    <submittedName>
        <fullName evidence="1">DUF2922 domain-containing protein</fullName>
    </submittedName>
</protein>
<evidence type="ECO:0000313" key="1">
    <source>
        <dbReference type="EMBL" id="MCU5746894.1"/>
    </source>
</evidence>
<dbReference type="Pfam" id="PF11148">
    <property type="entry name" value="DUF2922"/>
    <property type="match status" value="1"/>
</dbReference>
<keyword evidence="2" id="KW-1185">Reference proteome</keyword>
<accession>A0ABT2QSC7</accession>
<proteinExistence type="predicted"/>
<reference evidence="1 2" key="1">
    <citation type="journal article" date="2023" name="Int. J. Syst. Evol. Microbiol.">
        <title>Streptococcus sciuri sp. nov., Staphylococcus marylandisciuri sp. nov. and Staphylococcus americanisciuri sp. nov., isolated from faeces of eastern grey squirrel (Sciurus carolinensis).</title>
        <authorList>
            <person name="Volokhov D.V."/>
            <person name="Zagorodnyaya T.A."/>
            <person name="Furtak V.A."/>
            <person name="Nattanmai G."/>
            <person name="Randall L."/>
            <person name="Jose S."/>
            <person name="Gao Y."/>
            <person name="Eisenberg T."/>
            <person name="Delmonte P."/>
            <person name="Blom J."/>
            <person name="Mitchell K.K."/>
        </authorList>
    </citation>
    <scope>NUCLEOTIDE SEQUENCE [LARGE SCALE GENOMIC DNA]</scope>
    <source>
        <strain evidence="1 2">SQ8-PEA</strain>
    </source>
</reference>
<comment type="caution">
    <text evidence="1">The sequence shown here is derived from an EMBL/GenBank/DDBJ whole genome shotgun (WGS) entry which is preliminary data.</text>
</comment>
<dbReference type="Proteomes" id="UP001209553">
    <property type="component" value="Unassembled WGS sequence"/>
</dbReference>
<dbReference type="EMBL" id="JAOPKZ010000016">
    <property type="protein sequence ID" value="MCU5746894.1"/>
    <property type="molecule type" value="Genomic_DNA"/>
</dbReference>
<evidence type="ECO:0000313" key="2">
    <source>
        <dbReference type="Proteomes" id="UP001209553"/>
    </source>
</evidence>